<keyword evidence="4" id="KW-0548">Nucleotidyltransferase</keyword>
<evidence type="ECO:0000313" key="9">
    <source>
        <dbReference type="Proteomes" id="UP000500843"/>
    </source>
</evidence>
<evidence type="ECO:0000256" key="3">
    <source>
        <dbReference type="ARBA" id="ARBA00022679"/>
    </source>
</evidence>
<dbReference type="AlphaFoldDB" id="A0A7D4JXG7"/>
<dbReference type="GO" id="GO:0003677">
    <property type="term" value="F:DNA binding"/>
    <property type="evidence" value="ECO:0007669"/>
    <property type="project" value="UniProtKB-UniRule"/>
</dbReference>
<dbReference type="PROSITE" id="PS52018">
    <property type="entry name" value="DART"/>
    <property type="match status" value="1"/>
</dbReference>
<dbReference type="Proteomes" id="UP000500843">
    <property type="component" value="Chromosome 2"/>
</dbReference>
<gene>
    <name evidence="8" type="ORF">FIU21_09920</name>
</gene>
<dbReference type="GO" id="GO:0016757">
    <property type="term" value="F:glycosyltransferase activity"/>
    <property type="evidence" value="ECO:0007669"/>
    <property type="project" value="UniProtKB-KW"/>
</dbReference>
<keyword evidence="3" id="KW-0808">Transferase</keyword>
<feature type="domain" description="DarT" evidence="7">
    <location>
        <begin position="20"/>
        <end position="215"/>
    </location>
</feature>
<evidence type="ECO:0000256" key="5">
    <source>
        <dbReference type="ARBA" id="ARBA00023125"/>
    </source>
</evidence>
<evidence type="ECO:0000256" key="1">
    <source>
        <dbReference type="ARBA" id="ARBA00022649"/>
    </source>
</evidence>
<dbReference type="Pfam" id="PF14487">
    <property type="entry name" value="DarT"/>
    <property type="match status" value="1"/>
</dbReference>
<sequence>MDKKADYIYFQEEISKRGIEFLIHFTPTINLYSILEQGKLMSRKTLENLDIEQFDILDYAQFTDNVRCDDKGFINLSISGPNTFLFSKFQERTKDDMTIDWCILKIDPKYIYEKETKFSVTNAASNVAKAIGVTGDLDKFKMLFANSINIPYGIRGKINSKYPTNVQAEVLVKKDIPVESIIEVCFNSIESFASAKAALSEFDTSNFVVDMEIFSPNRTL</sequence>
<evidence type="ECO:0000313" key="8">
    <source>
        <dbReference type="EMBL" id="QKH89233.1"/>
    </source>
</evidence>
<keyword evidence="5 6" id="KW-0238">DNA-binding</keyword>
<comment type="caution">
    <text evidence="6">Lacks conserved residue(s) required for the propagation of feature annotation.</text>
</comment>
<name>A0A7D4JXG7_9BACT</name>
<reference evidence="8 9" key="1">
    <citation type="submission" date="2020-05" db="EMBL/GenBank/DDBJ databases">
        <title>FDA dAtabase for Regulatory Grade micrObial Sequences (FDA-ARGOS): Supporting development and validation of Infectious Disease Dx tests.</title>
        <authorList>
            <person name="Moreno J."/>
            <person name="Tallon L."/>
            <person name="Sadzewicz L."/>
            <person name="Zhao X."/>
            <person name="Vavikolanu K."/>
            <person name="Mehta A."/>
            <person name="Aluvathingal J."/>
            <person name="Nadendla S."/>
            <person name="Myers T."/>
            <person name="Yan Y."/>
            <person name="Sichtig H."/>
        </authorList>
    </citation>
    <scope>NUCLEOTIDE SEQUENCE [LARGE SCALE GENOMIC DNA]</scope>
    <source>
        <strain evidence="8 9">FDAARGOS_760</strain>
    </source>
</reference>
<evidence type="ECO:0000259" key="7">
    <source>
        <dbReference type="PROSITE" id="PS52018"/>
    </source>
</evidence>
<organism evidence="8 9">
    <name type="scientific">Prevotella melaninogenica</name>
    <dbReference type="NCBI Taxonomy" id="28132"/>
    <lineage>
        <taxon>Bacteria</taxon>
        <taxon>Pseudomonadati</taxon>
        <taxon>Bacteroidota</taxon>
        <taxon>Bacteroidia</taxon>
        <taxon>Bacteroidales</taxon>
        <taxon>Prevotellaceae</taxon>
        <taxon>Prevotella</taxon>
    </lineage>
</organism>
<evidence type="ECO:0000256" key="2">
    <source>
        <dbReference type="ARBA" id="ARBA00022676"/>
    </source>
</evidence>
<dbReference type="InterPro" id="IPR029494">
    <property type="entry name" value="DarT"/>
</dbReference>
<keyword evidence="2" id="KW-0328">Glycosyltransferase</keyword>
<comment type="similarity">
    <text evidence="6">Belongs to the DarT ADP-ribosyltransferase family.</text>
</comment>
<dbReference type="EMBL" id="CP054011">
    <property type="protein sequence ID" value="QKH89233.1"/>
    <property type="molecule type" value="Genomic_DNA"/>
</dbReference>
<evidence type="ECO:0000256" key="6">
    <source>
        <dbReference type="PROSITE-ProRule" id="PRU01362"/>
    </source>
</evidence>
<proteinExistence type="inferred from homology"/>
<dbReference type="GO" id="GO:0016779">
    <property type="term" value="F:nucleotidyltransferase activity"/>
    <property type="evidence" value="ECO:0007669"/>
    <property type="project" value="UniProtKB-KW"/>
</dbReference>
<dbReference type="RefSeq" id="WP_004360788.1">
    <property type="nucleotide sequence ID" value="NZ_CP054011.1"/>
</dbReference>
<accession>A0A7D4JXG7</accession>
<evidence type="ECO:0000256" key="4">
    <source>
        <dbReference type="ARBA" id="ARBA00022695"/>
    </source>
</evidence>
<keyword evidence="1 6" id="KW-1277">Toxin-antitoxin system</keyword>
<protein>
    <submittedName>
        <fullName evidence="8">DUF4433 domain-containing protein</fullName>
    </submittedName>
</protein>